<comment type="caution">
    <text evidence="2">The sequence shown here is derived from an EMBL/GenBank/DDBJ whole genome shotgun (WGS) entry which is preliminary data.</text>
</comment>
<dbReference type="EMBL" id="VSRR010119671">
    <property type="protein sequence ID" value="MPC99749.1"/>
    <property type="molecule type" value="Genomic_DNA"/>
</dbReference>
<evidence type="ECO:0000313" key="3">
    <source>
        <dbReference type="Proteomes" id="UP000324222"/>
    </source>
</evidence>
<name>A0A5B7JY44_PORTR</name>
<proteinExistence type="predicted"/>
<feature type="chain" id="PRO_5022840360" evidence="1">
    <location>
        <begin position="21"/>
        <end position="171"/>
    </location>
</feature>
<evidence type="ECO:0000256" key="1">
    <source>
        <dbReference type="SAM" id="SignalP"/>
    </source>
</evidence>
<evidence type="ECO:0000313" key="2">
    <source>
        <dbReference type="EMBL" id="MPC99749.1"/>
    </source>
</evidence>
<organism evidence="2 3">
    <name type="scientific">Portunus trituberculatus</name>
    <name type="common">Swimming crab</name>
    <name type="synonym">Neptunus trituberculatus</name>
    <dbReference type="NCBI Taxonomy" id="210409"/>
    <lineage>
        <taxon>Eukaryota</taxon>
        <taxon>Metazoa</taxon>
        <taxon>Ecdysozoa</taxon>
        <taxon>Arthropoda</taxon>
        <taxon>Crustacea</taxon>
        <taxon>Multicrustacea</taxon>
        <taxon>Malacostraca</taxon>
        <taxon>Eumalacostraca</taxon>
        <taxon>Eucarida</taxon>
        <taxon>Decapoda</taxon>
        <taxon>Pleocyemata</taxon>
        <taxon>Brachyura</taxon>
        <taxon>Eubrachyura</taxon>
        <taxon>Portunoidea</taxon>
        <taxon>Portunidae</taxon>
        <taxon>Portuninae</taxon>
        <taxon>Portunus</taxon>
    </lineage>
</organism>
<sequence length="171" mass="18756">MDFLNFVALAVILTYPCIQAIQQSSKHSQVVHRITQSNSGVLDGIPTLQHGALSTKPWGSHSNAQIGNFPPNHRRIKAKINKYVKRSKGSVTGTEGVVQDEATSVFDPDKPFDNMKDLLSFSHLVTTMTQQMSTCELVVAYDDGYSDPEVFEGALSLSNVKQVSTRGFGVR</sequence>
<accession>A0A5B7JY44</accession>
<dbReference type="AlphaFoldDB" id="A0A5B7JY44"/>
<dbReference type="Proteomes" id="UP000324222">
    <property type="component" value="Unassembled WGS sequence"/>
</dbReference>
<gene>
    <name evidence="2" type="ORF">E2C01_095183</name>
</gene>
<feature type="signal peptide" evidence="1">
    <location>
        <begin position="1"/>
        <end position="20"/>
    </location>
</feature>
<reference evidence="2 3" key="1">
    <citation type="submission" date="2019-05" db="EMBL/GenBank/DDBJ databases">
        <title>Another draft genome of Portunus trituberculatus and its Hox gene families provides insights of decapod evolution.</title>
        <authorList>
            <person name="Jeong J.-H."/>
            <person name="Song I."/>
            <person name="Kim S."/>
            <person name="Choi T."/>
            <person name="Kim D."/>
            <person name="Ryu S."/>
            <person name="Kim W."/>
        </authorList>
    </citation>
    <scope>NUCLEOTIDE SEQUENCE [LARGE SCALE GENOMIC DNA]</scope>
    <source>
        <tissue evidence="2">Muscle</tissue>
    </source>
</reference>
<protein>
    <submittedName>
        <fullName evidence="2">Uncharacterized protein</fullName>
    </submittedName>
</protein>
<keyword evidence="3" id="KW-1185">Reference proteome</keyword>
<keyword evidence="1" id="KW-0732">Signal</keyword>
<dbReference type="OrthoDB" id="6371030at2759"/>